<evidence type="ECO:0000313" key="2">
    <source>
        <dbReference type="Proteomes" id="UP000007069"/>
    </source>
</evidence>
<accession>Q3BQ38</accession>
<evidence type="ECO:0000313" key="1">
    <source>
        <dbReference type="EMBL" id="CAJ25125.1"/>
    </source>
</evidence>
<dbReference type="EMBL" id="AM039952">
    <property type="protein sequence ID" value="CAJ25125.1"/>
    <property type="molecule type" value="Genomic_DNA"/>
</dbReference>
<sequence length="52" mass="6030">MREYHHAPVRDVDRALPFCAIGFLRIGQCEVNPQPLYVRPQESELCSQLWGC</sequence>
<dbReference type="KEGG" id="xcv:XCV3394"/>
<reference evidence="1 2" key="1">
    <citation type="journal article" date="2005" name="J. Bacteriol.">
        <title>Insights into genome plasticity and pathogenicity of the plant pathogenic Bacterium Xanthomonas campestris pv. vesicatoria revealed by the complete genome sequence.</title>
        <authorList>
            <person name="Thieme F."/>
            <person name="Koebnik R."/>
            <person name="Bekel T."/>
            <person name="Berger C."/>
            <person name="Boch J."/>
            <person name="Buettner D."/>
            <person name="Caldana C."/>
            <person name="Gaigalat L."/>
            <person name="Goesmann A."/>
            <person name="Kay S."/>
            <person name="Kirchner O."/>
            <person name="Lanz C."/>
            <person name="Linke B."/>
            <person name="McHardy A.C."/>
            <person name="Meyer F."/>
            <person name="Mittenhuber G."/>
            <person name="Nies D.H."/>
            <person name="Niesbach-Kloesgen U."/>
            <person name="Patschkowski T."/>
            <person name="Rueckert C."/>
            <person name="Rupp O."/>
            <person name="Schneicker S."/>
            <person name="Schuster S.C."/>
            <person name="Vorhoelter F.J."/>
            <person name="Weber E."/>
            <person name="Puehler A."/>
            <person name="Bonas U."/>
            <person name="Bartels D."/>
            <person name="Kaiser O."/>
        </authorList>
    </citation>
    <scope>NUCLEOTIDE SEQUENCE [LARGE SCALE GENOMIC DNA]</scope>
    <source>
        <strain evidence="1 2">85-10</strain>
    </source>
</reference>
<proteinExistence type="predicted"/>
<organism evidence="2">
    <name type="scientific">Xanthomonas euvesicatoria pv. vesicatoria (strain 85-10)</name>
    <name type="common">Xanthomonas campestris pv. vesicatoria</name>
    <dbReference type="NCBI Taxonomy" id="316273"/>
    <lineage>
        <taxon>Bacteria</taxon>
        <taxon>Pseudomonadati</taxon>
        <taxon>Pseudomonadota</taxon>
        <taxon>Gammaproteobacteria</taxon>
        <taxon>Lysobacterales</taxon>
        <taxon>Lysobacteraceae</taxon>
        <taxon>Xanthomonas</taxon>
    </lineage>
</organism>
<name>Q3BQ38_XANE5</name>
<gene>
    <name evidence="1" type="ordered locus">XCV3394</name>
</gene>
<protein>
    <submittedName>
        <fullName evidence="1">Uncharacterized protein</fullName>
    </submittedName>
</protein>
<dbReference type="AlphaFoldDB" id="Q3BQ38"/>
<dbReference type="Proteomes" id="UP000007069">
    <property type="component" value="Chromosome"/>
</dbReference>
<dbReference type="HOGENOM" id="CLU_3086203_0_0_6"/>